<name>A0A1H9Q6W5_9ACTN</name>
<dbReference type="Proteomes" id="UP000182841">
    <property type="component" value="Unassembled WGS sequence"/>
</dbReference>
<reference evidence="2" key="1">
    <citation type="submission" date="2016-10" db="EMBL/GenBank/DDBJ databases">
        <authorList>
            <person name="Varghese N."/>
            <person name="Submissions S."/>
        </authorList>
    </citation>
    <scope>NUCLEOTIDE SEQUENCE [LARGE SCALE GENOMIC DNA]</scope>
    <source>
        <strain evidence="2">CGMCC 4.6825</strain>
    </source>
</reference>
<evidence type="ECO:0000313" key="2">
    <source>
        <dbReference type="Proteomes" id="UP000182841"/>
    </source>
</evidence>
<accession>A0A1H9Q6W5</accession>
<organism evidence="1 2">
    <name type="scientific">Streptomyces qinglanensis</name>
    <dbReference type="NCBI Taxonomy" id="943816"/>
    <lineage>
        <taxon>Bacteria</taxon>
        <taxon>Bacillati</taxon>
        <taxon>Actinomycetota</taxon>
        <taxon>Actinomycetes</taxon>
        <taxon>Kitasatosporales</taxon>
        <taxon>Streptomycetaceae</taxon>
        <taxon>Streptomyces</taxon>
    </lineage>
</organism>
<gene>
    <name evidence="1" type="ORF">SAMN05421870_102497</name>
</gene>
<sequence>MAGAGWKSEPARTTLQRFADLARAIAGLFQAVYYAVRTEQLW</sequence>
<evidence type="ECO:0000313" key="1">
    <source>
        <dbReference type="EMBL" id="SER56211.1"/>
    </source>
</evidence>
<protein>
    <submittedName>
        <fullName evidence="1">Uncharacterized protein</fullName>
    </submittedName>
</protein>
<dbReference type="AlphaFoldDB" id="A0A1H9Q6W5"/>
<keyword evidence="2" id="KW-1185">Reference proteome</keyword>
<dbReference type="EMBL" id="FOGO01000002">
    <property type="protein sequence ID" value="SER56211.1"/>
    <property type="molecule type" value="Genomic_DNA"/>
</dbReference>
<proteinExistence type="predicted"/>